<evidence type="ECO:0000256" key="7">
    <source>
        <dbReference type="ARBA" id="ARBA00023004"/>
    </source>
</evidence>
<dbReference type="InterPro" id="IPR014710">
    <property type="entry name" value="RmlC-like_jellyroll"/>
</dbReference>
<dbReference type="InterPro" id="IPR011051">
    <property type="entry name" value="RmlC_Cupin_sf"/>
</dbReference>
<evidence type="ECO:0000256" key="4">
    <source>
        <dbReference type="ARBA" id="ARBA00022723"/>
    </source>
</evidence>
<sequence>MEVNNIDKIVNIDQWIKENENNFCPPVCNAIMAEGFLKIMFIGGPNTRKDYHLEQGEELFYMIKGDMCLKIMLPEGPKDVLIKEGEIFLLPSCIPHSPQRFPNTIGLVVERDRSNVCDVLRYYCDDGITILWEKYFHLHSLVKDFPIIIKEFFESTEFKTGIPNKEAGKIQAFPSPKNLNFPEPIPLQEWLSKNFSAENNVVDLFNSEEFKVKIYRQGTFDIHNTNETWLWLKVGNGACTIDSKKNFLNQNDSLLVSANKSFFLEVIGETSFCMVVTNVVPYKILT</sequence>
<keyword evidence="6" id="KW-0560">Oxidoreductase</keyword>
<evidence type="ECO:0000256" key="1">
    <source>
        <dbReference type="ARBA" id="ARBA00001954"/>
    </source>
</evidence>
<dbReference type="Pfam" id="PF06052">
    <property type="entry name" value="3-HAO"/>
    <property type="match status" value="1"/>
</dbReference>
<name>A0ABM4CG03_HYDVU</name>
<comment type="cofactor">
    <cofactor evidence="1">
        <name>Fe(2+)</name>
        <dbReference type="ChEBI" id="CHEBI:29033"/>
    </cofactor>
</comment>
<evidence type="ECO:0000256" key="2">
    <source>
        <dbReference type="ARBA" id="ARBA00002752"/>
    </source>
</evidence>
<dbReference type="InterPro" id="IPR010329">
    <property type="entry name" value="3hydroanth_dOase"/>
</dbReference>
<proteinExistence type="predicted"/>
<dbReference type="CDD" id="cd06123">
    <property type="entry name" value="cupin_HAO"/>
    <property type="match status" value="1"/>
</dbReference>
<keyword evidence="5" id="KW-0223">Dioxygenase</keyword>
<protein>
    <submittedName>
        <fullName evidence="9">3-hydroxyanthranilate 3,4-dioxygenase-like isoform X1</fullName>
    </submittedName>
</protein>
<evidence type="ECO:0000313" key="8">
    <source>
        <dbReference type="Proteomes" id="UP001652625"/>
    </source>
</evidence>
<reference evidence="9" key="1">
    <citation type="submission" date="2025-08" db="UniProtKB">
        <authorList>
            <consortium name="RefSeq"/>
        </authorList>
    </citation>
    <scope>IDENTIFICATION</scope>
</reference>
<gene>
    <name evidence="9" type="primary">LOC136084506</name>
</gene>
<evidence type="ECO:0000256" key="6">
    <source>
        <dbReference type="ARBA" id="ARBA00023002"/>
    </source>
</evidence>
<dbReference type="GeneID" id="136084506"/>
<keyword evidence="8" id="KW-1185">Reference proteome</keyword>
<keyword evidence="7" id="KW-0408">Iron</keyword>
<accession>A0ABM4CG03</accession>
<evidence type="ECO:0000256" key="3">
    <source>
        <dbReference type="ARBA" id="ARBA00022642"/>
    </source>
</evidence>
<keyword evidence="4" id="KW-0479">Metal-binding</keyword>
<dbReference type="PANTHER" id="PTHR15497:SF1">
    <property type="entry name" value="3-HYDROXYANTHRANILATE 3,4-DIOXYGENASE"/>
    <property type="match status" value="1"/>
</dbReference>
<dbReference type="RefSeq" id="XP_065660632.1">
    <property type="nucleotide sequence ID" value="XM_065804560.1"/>
</dbReference>
<evidence type="ECO:0000313" key="9">
    <source>
        <dbReference type="RefSeq" id="XP_065660632.1"/>
    </source>
</evidence>
<comment type="function">
    <text evidence="2">Catalyzes the oxidative ring opening of 3-hydroxyanthranilate to 2-amino-3-carboxymuconate semialdehyde, which spontaneously cyclizes to quinolinate.</text>
</comment>
<organism evidence="8 9">
    <name type="scientific">Hydra vulgaris</name>
    <name type="common">Hydra</name>
    <name type="synonym">Hydra attenuata</name>
    <dbReference type="NCBI Taxonomy" id="6087"/>
    <lineage>
        <taxon>Eukaryota</taxon>
        <taxon>Metazoa</taxon>
        <taxon>Cnidaria</taxon>
        <taxon>Hydrozoa</taxon>
        <taxon>Hydroidolina</taxon>
        <taxon>Anthoathecata</taxon>
        <taxon>Aplanulata</taxon>
        <taxon>Hydridae</taxon>
        <taxon>Hydra</taxon>
    </lineage>
</organism>
<dbReference type="PANTHER" id="PTHR15497">
    <property type="entry name" value="3-HYDROXYANTHRANILATE 3,4-DIOXYGENASE"/>
    <property type="match status" value="1"/>
</dbReference>
<evidence type="ECO:0000256" key="5">
    <source>
        <dbReference type="ARBA" id="ARBA00022964"/>
    </source>
</evidence>
<dbReference type="Proteomes" id="UP001652625">
    <property type="component" value="Chromosome 09"/>
</dbReference>
<dbReference type="Gene3D" id="2.60.120.10">
    <property type="entry name" value="Jelly Rolls"/>
    <property type="match status" value="1"/>
</dbReference>
<keyword evidence="3" id="KW-0662">Pyridine nucleotide biosynthesis</keyword>
<dbReference type="SUPFAM" id="SSF51182">
    <property type="entry name" value="RmlC-like cupins"/>
    <property type="match status" value="1"/>
</dbReference>